<dbReference type="Proteomes" id="UP000238415">
    <property type="component" value="Unassembled WGS sequence"/>
</dbReference>
<dbReference type="EMBL" id="PVXM01000008">
    <property type="protein sequence ID" value="PRR74510.1"/>
    <property type="molecule type" value="Genomic_DNA"/>
</dbReference>
<proteinExistence type="predicted"/>
<name>A0A2T0AV93_9FIRM</name>
<protein>
    <submittedName>
        <fullName evidence="1">Uncharacterized protein</fullName>
    </submittedName>
</protein>
<evidence type="ECO:0000313" key="1">
    <source>
        <dbReference type="EMBL" id="PRR74510.1"/>
    </source>
</evidence>
<dbReference type="RefSeq" id="WP_106004837.1">
    <property type="nucleotide sequence ID" value="NZ_CP136419.1"/>
</dbReference>
<accession>A0A2T0AV93</accession>
<evidence type="ECO:0000313" key="2">
    <source>
        <dbReference type="Proteomes" id="UP000238415"/>
    </source>
</evidence>
<keyword evidence="2" id="KW-1185">Reference proteome</keyword>
<reference evidence="1 2" key="1">
    <citation type="submission" date="2018-03" db="EMBL/GenBank/DDBJ databases">
        <title>Genome sequence of Moorella humiferrea DSM 23265.</title>
        <authorList>
            <person name="Poehlein A."/>
            <person name="Daniel R."/>
        </authorList>
    </citation>
    <scope>NUCLEOTIDE SEQUENCE [LARGE SCALE GENOMIC DNA]</scope>
    <source>
        <strain evidence="1 2">DSM 23265</strain>
    </source>
</reference>
<organism evidence="1 2">
    <name type="scientific">Neomoorella humiferrea</name>
    <dbReference type="NCBI Taxonomy" id="676965"/>
    <lineage>
        <taxon>Bacteria</taxon>
        <taxon>Bacillati</taxon>
        <taxon>Bacillota</taxon>
        <taxon>Clostridia</taxon>
        <taxon>Neomoorellales</taxon>
        <taxon>Neomoorellaceae</taxon>
        <taxon>Neomoorella</taxon>
    </lineage>
</organism>
<gene>
    <name evidence="1" type="ORF">MOHU_08230</name>
</gene>
<comment type="caution">
    <text evidence="1">The sequence shown here is derived from an EMBL/GenBank/DDBJ whole genome shotgun (WGS) entry which is preliminary data.</text>
</comment>
<sequence>MTGEKSQPAKKNLTVEEVFRRAELERRVQELVEKAVRDRISMVAAAKAEGRAEGMMEAKQEAVLWYLKKRFGGVACGDKIRQVKDAETPRQAL</sequence>
<dbReference type="AlphaFoldDB" id="A0A2T0AV93"/>
<dbReference type="OrthoDB" id="2973070at2"/>